<gene>
    <name evidence="2" type="ORF">CHR90_16975</name>
</gene>
<accession>A0A255XI66</accession>
<dbReference type="EMBL" id="NOXS01000035">
    <property type="protein sequence ID" value="OYQ16683.1"/>
    <property type="molecule type" value="Genomic_DNA"/>
</dbReference>
<feature type="domain" description="CobE/GbiG C-terminal" evidence="1">
    <location>
        <begin position="3"/>
        <end position="121"/>
    </location>
</feature>
<evidence type="ECO:0000259" key="1">
    <source>
        <dbReference type="Pfam" id="PF01890"/>
    </source>
</evidence>
<dbReference type="RefSeq" id="WP_094410320.1">
    <property type="nucleotide sequence ID" value="NZ_BMJZ01000003.1"/>
</dbReference>
<protein>
    <recommendedName>
        <fullName evidence="1">CobE/GbiG C-terminal domain-containing protein</fullName>
    </recommendedName>
</protein>
<evidence type="ECO:0000313" key="2">
    <source>
        <dbReference type="EMBL" id="OYQ16683.1"/>
    </source>
</evidence>
<organism evidence="2 3">
    <name type="scientific">Elstera cyanobacteriorum</name>
    <dbReference type="NCBI Taxonomy" id="2022747"/>
    <lineage>
        <taxon>Bacteria</taxon>
        <taxon>Pseudomonadati</taxon>
        <taxon>Pseudomonadota</taxon>
        <taxon>Alphaproteobacteria</taxon>
        <taxon>Rhodospirillales</taxon>
        <taxon>Rhodospirillaceae</taxon>
        <taxon>Elstera</taxon>
    </lineage>
</organism>
<keyword evidence="3" id="KW-1185">Reference proteome</keyword>
<dbReference type="PANTHER" id="PTHR37477:SF1">
    <property type="entry name" value="COBALT-PRECORRIN-5A HYDROLASE"/>
    <property type="match status" value="1"/>
</dbReference>
<dbReference type="Gene3D" id="3.30.420.180">
    <property type="entry name" value="CobE/GbiG C-terminal domain"/>
    <property type="match status" value="1"/>
</dbReference>
<dbReference type="AlphaFoldDB" id="A0A255XI66"/>
<proteinExistence type="predicted"/>
<comment type="caution">
    <text evidence="2">The sequence shown here is derived from an EMBL/GenBank/DDBJ whole genome shotgun (WGS) entry which is preliminary data.</text>
</comment>
<dbReference type="InterPro" id="IPR036518">
    <property type="entry name" value="CobE/GbiG_C_sf"/>
</dbReference>
<dbReference type="GO" id="GO:0009236">
    <property type="term" value="P:cobalamin biosynthetic process"/>
    <property type="evidence" value="ECO:0007669"/>
    <property type="project" value="InterPro"/>
</dbReference>
<dbReference type="Pfam" id="PF01890">
    <property type="entry name" value="CbiG_C"/>
    <property type="match status" value="1"/>
</dbReference>
<dbReference type="SUPFAM" id="SSF159664">
    <property type="entry name" value="CobE/GbiG C-terminal domain-like"/>
    <property type="match status" value="1"/>
</dbReference>
<dbReference type="PANTHER" id="PTHR37477">
    <property type="entry name" value="COBALT-PRECORRIN-5A HYDROLASE"/>
    <property type="match status" value="1"/>
</dbReference>
<reference evidence="2 3" key="1">
    <citation type="submission" date="2017-07" db="EMBL/GenBank/DDBJ databases">
        <title>Elstera cyanobacteriorum sp. nov., a novel bacterium isolated from cyanobacterial aggregates in a eutrophic lake.</title>
        <authorList>
            <person name="Cai H."/>
        </authorList>
    </citation>
    <scope>NUCLEOTIDE SEQUENCE [LARGE SCALE GENOMIC DNA]</scope>
    <source>
        <strain evidence="2 3">TH019</strain>
    </source>
</reference>
<dbReference type="InterPro" id="IPR052553">
    <property type="entry name" value="CbiG_hydrolase"/>
</dbReference>
<name>A0A255XI66_9PROT</name>
<evidence type="ECO:0000313" key="3">
    <source>
        <dbReference type="Proteomes" id="UP000216361"/>
    </source>
</evidence>
<sequence length="125" mass="12518">MRAIGIGCRAGRPAEAVLAVIAQAIAGLSPGRGPLMICTSVAKLSEPGIVQAARRLGLPLHGFPPDVLAAERARLVTLSARVEAVTGLPGIAEAAALAAVGPLGTLILPRFSLDGVTGAVAEDRP</sequence>
<dbReference type="InterPro" id="IPR002750">
    <property type="entry name" value="CobE/GbiG_C"/>
</dbReference>
<dbReference type="Proteomes" id="UP000216361">
    <property type="component" value="Unassembled WGS sequence"/>
</dbReference>
<dbReference type="OrthoDB" id="7308095at2"/>